<sequence length="85" mass="9437">MIEIKRLPDGSHQCASELPAPVEAVKKPIPLKVRRMPEAFVVETMEGRMQGKAGDWLITGIDGEMYPCDADIFARSYELVDGESD</sequence>
<proteinExistence type="predicted"/>
<dbReference type="RefSeq" id="WP_214359713.1">
    <property type="nucleotide sequence ID" value="NZ_JAEKFT010000002.1"/>
</dbReference>
<name>A0A944H751_DENI1</name>
<accession>A0A944H751</accession>
<reference evidence="2" key="1">
    <citation type="journal article" date="2022" name="ISME J.">
        <title>Genetic and phylogenetic analysis of dissimilatory iodate-reducing bacteria identifies potential niches across the world's oceans.</title>
        <authorList>
            <person name="Reyes-Umana V."/>
            <person name="Henning Z."/>
            <person name="Lee K."/>
            <person name="Barnum T.P."/>
            <person name="Coates J.D."/>
        </authorList>
    </citation>
    <scope>NUCLEOTIDE SEQUENCE [LARGE SCALE GENOMIC DNA]</scope>
    <source>
        <strain evidence="2">IR12</strain>
    </source>
</reference>
<comment type="caution">
    <text evidence="1">The sequence shown here is derived from an EMBL/GenBank/DDBJ whole genome shotgun (WGS) entry which is preliminary data.</text>
</comment>
<protein>
    <submittedName>
        <fullName evidence="1">Uncharacterized protein</fullName>
    </submittedName>
</protein>
<dbReference type="AlphaFoldDB" id="A0A944H751"/>
<organism evidence="1 2">
    <name type="scientific">Denitromonas iodatirespirans</name>
    <dbReference type="NCBI Taxonomy" id="2795389"/>
    <lineage>
        <taxon>Bacteria</taxon>
        <taxon>Pseudomonadati</taxon>
        <taxon>Pseudomonadota</taxon>
        <taxon>Betaproteobacteria</taxon>
        <taxon>Rhodocyclales</taxon>
        <taxon>Zoogloeaceae</taxon>
        <taxon>Denitromonas</taxon>
    </lineage>
</organism>
<evidence type="ECO:0000313" key="2">
    <source>
        <dbReference type="Proteomes" id="UP000694660"/>
    </source>
</evidence>
<gene>
    <name evidence="1" type="ORF">I8J34_02080</name>
</gene>
<dbReference type="Proteomes" id="UP000694660">
    <property type="component" value="Unassembled WGS sequence"/>
</dbReference>
<evidence type="ECO:0000313" key="1">
    <source>
        <dbReference type="EMBL" id="MBT0959950.1"/>
    </source>
</evidence>
<dbReference type="EMBL" id="JAEKFT010000002">
    <property type="protein sequence ID" value="MBT0959950.1"/>
    <property type="molecule type" value="Genomic_DNA"/>
</dbReference>
<keyword evidence="2" id="KW-1185">Reference proteome</keyword>